<dbReference type="AlphaFoldDB" id="A0A3M7QHH3"/>
<feature type="chain" id="PRO_5018130380" evidence="2">
    <location>
        <begin position="16"/>
        <end position="190"/>
    </location>
</feature>
<reference evidence="3 4" key="1">
    <citation type="journal article" date="2018" name="Sci. Rep.">
        <title>Genomic signatures of local adaptation to the degree of environmental predictability in rotifers.</title>
        <authorList>
            <person name="Franch-Gras L."/>
            <person name="Hahn C."/>
            <person name="Garcia-Roger E.M."/>
            <person name="Carmona M.J."/>
            <person name="Serra M."/>
            <person name="Gomez A."/>
        </authorList>
    </citation>
    <scope>NUCLEOTIDE SEQUENCE [LARGE SCALE GENOMIC DNA]</scope>
    <source>
        <strain evidence="3">HYR1</strain>
    </source>
</reference>
<feature type="region of interest" description="Disordered" evidence="1">
    <location>
        <begin position="41"/>
        <end position="98"/>
    </location>
</feature>
<evidence type="ECO:0000313" key="3">
    <source>
        <dbReference type="EMBL" id="RNA10388.1"/>
    </source>
</evidence>
<dbReference type="Proteomes" id="UP000276133">
    <property type="component" value="Unassembled WGS sequence"/>
</dbReference>
<evidence type="ECO:0000256" key="2">
    <source>
        <dbReference type="SAM" id="SignalP"/>
    </source>
</evidence>
<dbReference type="EMBL" id="REGN01006223">
    <property type="protein sequence ID" value="RNA10388.1"/>
    <property type="molecule type" value="Genomic_DNA"/>
</dbReference>
<accession>A0A3M7QHH3</accession>
<protein>
    <submittedName>
        <fullName evidence="3">Uncharacterized protein</fullName>
    </submittedName>
</protein>
<evidence type="ECO:0000256" key="1">
    <source>
        <dbReference type="SAM" id="MobiDB-lite"/>
    </source>
</evidence>
<keyword evidence="2" id="KW-0732">Signal</keyword>
<evidence type="ECO:0000313" key="4">
    <source>
        <dbReference type="Proteomes" id="UP000276133"/>
    </source>
</evidence>
<sequence length="190" mass="21621">MRLFFILSLLAITSGMFIPSLDDLEPEAKVPVDEESELMTLAQETTTSTEATTTTDSGQTTYESGSYTTSTEAPNDQTTTTQATTASSTTAAETTTSSRAAYMRKPYRPRMWRPVYPKRNYVPMRPMVMMPRKMVHRPRPVHFVRPPMVRKTARINTLMHRPVAPPRVMRPMGPIGHQIVTRPMFHKRFD</sequence>
<gene>
    <name evidence="3" type="ORF">BpHYR1_046322</name>
</gene>
<proteinExistence type="predicted"/>
<name>A0A3M7QHH3_BRAPC</name>
<organism evidence="3 4">
    <name type="scientific">Brachionus plicatilis</name>
    <name type="common">Marine rotifer</name>
    <name type="synonym">Brachionus muelleri</name>
    <dbReference type="NCBI Taxonomy" id="10195"/>
    <lineage>
        <taxon>Eukaryota</taxon>
        <taxon>Metazoa</taxon>
        <taxon>Spiralia</taxon>
        <taxon>Gnathifera</taxon>
        <taxon>Rotifera</taxon>
        <taxon>Eurotatoria</taxon>
        <taxon>Monogononta</taxon>
        <taxon>Pseudotrocha</taxon>
        <taxon>Ploima</taxon>
        <taxon>Brachionidae</taxon>
        <taxon>Brachionus</taxon>
    </lineage>
</organism>
<keyword evidence="4" id="KW-1185">Reference proteome</keyword>
<comment type="caution">
    <text evidence="3">The sequence shown here is derived from an EMBL/GenBank/DDBJ whole genome shotgun (WGS) entry which is preliminary data.</text>
</comment>
<feature type="signal peptide" evidence="2">
    <location>
        <begin position="1"/>
        <end position="15"/>
    </location>
</feature>